<dbReference type="Proteomes" id="UP000192761">
    <property type="component" value="Unassembled WGS sequence"/>
</dbReference>
<gene>
    <name evidence="4" type="ORF">SAMN02745857_04024</name>
</gene>
<dbReference type="Pfam" id="PF00583">
    <property type="entry name" value="Acetyltransf_1"/>
    <property type="match status" value="1"/>
</dbReference>
<keyword evidence="4" id="KW-0687">Ribonucleoprotein</keyword>
<dbReference type="EMBL" id="FWXD01000040">
    <property type="protein sequence ID" value="SMC29690.1"/>
    <property type="molecule type" value="Genomic_DNA"/>
</dbReference>
<proteinExistence type="predicted"/>
<dbReference type="InterPro" id="IPR050832">
    <property type="entry name" value="Bact_Acetyltransf"/>
</dbReference>
<dbReference type="PROSITE" id="PS51186">
    <property type="entry name" value="GNAT"/>
    <property type="match status" value="1"/>
</dbReference>
<evidence type="ECO:0000259" key="3">
    <source>
        <dbReference type="PROSITE" id="PS51186"/>
    </source>
</evidence>
<dbReference type="GO" id="GO:0005840">
    <property type="term" value="C:ribosome"/>
    <property type="evidence" value="ECO:0007669"/>
    <property type="project" value="UniProtKB-KW"/>
</dbReference>
<dbReference type="InterPro" id="IPR016181">
    <property type="entry name" value="Acyl_CoA_acyltransferase"/>
</dbReference>
<dbReference type="PANTHER" id="PTHR43877">
    <property type="entry name" value="AMINOALKYLPHOSPHONATE N-ACETYLTRANSFERASE-RELATED-RELATED"/>
    <property type="match status" value="1"/>
</dbReference>
<keyword evidence="4" id="KW-0689">Ribosomal protein</keyword>
<organism evidence="4 5">
    <name type="scientific">Andreprevotia lacus DSM 23236</name>
    <dbReference type="NCBI Taxonomy" id="1121001"/>
    <lineage>
        <taxon>Bacteria</taxon>
        <taxon>Pseudomonadati</taxon>
        <taxon>Pseudomonadota</taxon>
        <taxon>Betaproteobacteria</taxon>
        <taxon>Neisseriales</taxon>
        <taxon>Chitinibacteraceae</taxon>
        <taxon>Andreprevotia</taxon>
    </lineage>
</organism>
<dbReference type="PANTHER" id="PTHR43877:SF2">
    <property type="entry name" value="AMINOALKYLPHOSPHONATE N-ACETYLTRANSFERASE-RELATED"/>
    <property type="match status" value="1"/>
</dbReference>
<dbReference type="GO" id="GO:0016747">
    <property type="term" value="F:acyltransferase activity, transferring groups other than amino-acyl groups"/>
    <property type="evidence" value="ECO:0007669"/>
    <property type="project" value="InterPro"/>
</dbReference>
<sequence length="156" mass="17235">MIEQGAIQERGTTRRMQQADIAAVASAFMITFNAAPWHDEWCETGAQRYLGEFLANPQGMGWLLLQDGQIAGALIGNCRSWWSGAELFVDECFVVPALQGMGLGGLLLQAVEIDLRAAGVQGMTLLTVADYPAERFYQRHGFSGRDGMRFMFKPLE</sequence>
<evidence type="ECO:0000256" key="1">
    <source>
        <dbReference type="ARBA" id="ARBA00022679"/>
    </source>
</evidence>
<dbReference type="RefSeq" id="WP_084092943.1">
    <property type="nucleotide sequence ID" value="NZ_FWXD01000040.1"/>
</dbReference>
<accession>A0A1W1Y0E5</accession>
<evidence type="ECO:0000256" key="2">
    <source>
        <dbReference type="ARBA" id="ARBA00023315"/>
    </source>
</evidence>
<dbReference type="Gene3D" id="3.40.630.30">
    <property type="match status" value="1"/>
</dbReference>
<evidence type="ECO:0000313" key="4">
    <source>
        <dbReference type="EMBL" id="SMC29690.1"/>
    </source>
</evidence>
<name>A0A1W1Y0E5_9NEIS</name>
<dbReference type="OrthoDB" id="9775804at2"/>
<dbReference type="SUPFAM" id="SSF55729">
    <property type="entry name" value="Acyl-CoA N-acyltransferases (Nat)"/>
    <property type="match status" value="1"/>
</dbReference>
<keyword evidence="1" id="KW-0808">Transferase</keyword>
<dbReference type="STRING" id="1121001.SAMN02745857_04024"/>
<dbReference type="AlphaFoldDB" id="A0A1W1Y0E5"/>
<reference evidence="4 5" key="1">
    <citation type="submission" date="2017-04" db="EMBL/GenBank/DDBJ databases">
        <authorList>
            <person name="Afonso C.L."/>
            <person name="Miller P.J."/>
            <person name="Scott M.A."/>
            <person name="Spackman E."/>
            <person name="Goraichik I."/>
            <person name="Dimitrov K.M."/>
            <person name="Suarez D.L."/>
            <person name="Swayne D.E."/>
        </authorList>
    </citation>
    <scope>NUCLEOTIDE SEQUENCE [LARGE SCALE GENOMIC DNA]</scope>
    <source>
        <strain evidence="4 5">DSM 23236</strain>
    </source>
</reference>
<evidence type="ECO:0000313" key="5">
    <source>
        <dbReference type="Proteomes" id="UP000192761"/>
    </source>
</evidence>
<feature type="domain" description="N-acetyltransferase" evidence="3">
    <location>
        <begin position="11"/>
        <end position="156"/>
    </location>
</feature>
<keyword evidence="5" id="KW-1185">Reference proteome</keyword>
<keyword evidence="2" id="KW-0012">Acyltransferase</keyword>
<protein>
    <submittedName>
        <fullName evidence="4">Ribosomal protein S18 acetylase RimI</fullName>
    </submittedName>
</protein>
<dbReference type="InterPro" id="IPR000182">
    <property type="entry name" value="GNAT_dom"/>
</dbReference>